<feature type="domain" description="HTH marR-type" evidence="4">
    <location>
        <begin position="3"/>
        <end position="139"/>
    </location>
</feature>
<dbReference type="Proteomes" id="UP000658656">
    <property type="component" value="Unassembled WGS sequence"/>
</dbReference>
<name>A0A8H9IZ73_9PSEU</name>
<gene>
    <name evidence="5" type="ORF">GCM10017566_28520</name>
</gene>
<dbReference type="AlphaFoldDB" id="A0A8H9IZ73"/>
<dbReference type="SUPFAM" id="SSF46785">
    <property type="entry name" value="Winged helix' DNA-binding domain"/>
    <property type="match status" value="1"/>
</dbReference>
<evidence type="ECO:0000313" key="5">
    <source>
        <dbReference type="EMBL" id="GHF53404.1"/>
    </source>
</evidence>
<evidence type="ECO:0000256" key="2">
    <source>
        <dbReference type="ARBA" id="ARBA00023125"/>
    </source>
</evidence>
<dbReference type="Gene3D" id="1.10.10.10">
    <property type="entry name" value="Winged helix-like DNA-binding domain superfamily/Winged helix DNA-binding domain"/>
    <property type="match status" value="1"/>
</dbReference>
<dbReference type="GO" id="GO:0003700">
    <property type="term" value="F:DNA-binding transcription factor activity"/>
    <property type="evidence" value="ECO:0007669"/>
    <property type="project" value="InterPro"/>
</dbReference>
<dbReference type="InterPro" id="IPR000835">
    <property type="entry name" value="HTH_MarR-typ"/>
</dbReference>
<proteinExistence type="predicted"/>
<keyword evidence="2" id="KW-0238">DNA-binding</keyword>
<accession>A0A8H9IZ73</accession>
<reference evidence="5" key="2">
    <citation type="submission" date="2020-09" db="EMBL/GenBank/DDBJ databases">
        <authorList>
            <person name="Sun Q."/>
            <person name="Zhou Y."/>
        </authorList>
    </citation>
    <scope>NUCLEOTIDE SEQUENCE</scope>
    <source>
        <strain evidence="5">CGMCC 4.7679</strain>
    </source>
</reference>
<sequence length="142" mass="15282">MSQGEILRSAGYLVKQVQQAFHRACEERLRPLGLSMSQYAVLRALADVPGASSAELARRTFVTRQSLRDVLAGLRAAGLVNVASRPTSGRALPVTLTEDGRSLLVQAQEIVLDVDDRMTAGLAPAEVRRLVSLLEVCAQNLG</sequence>
<evidence type="ECO:0000313" key="6">
    <source>
        <dbReference type="Proteomes" id="UP000658656"/>
    </source>
</evidence>
<dbReference type="RefSeq" id="WP_145934008.1">
    <property type="nucleotide sequence ID" value="NZ_BNAV01000003.1"/>
</dbReference>
<dbReference type="PROSITE" id="PS50995">
    <property type="entry name" value="HTH_MARR_2"/>
    <property type="match status" value="1"/>
</dbReference>
<evidence type="ECO:0000256" key="3">
    <source>
        <dbReference type="ARBA" id="ARBA00023163"/>
    </source>
</evidence>
<dbReference type="OrthoDB" id="3177763at2"/>
<reference evidence="5" key="1">
    <citation type="journal article" date="2014" name="Int. J. Syst. Evol. Microbiol.">
        <title>Complete genome sequence of Corynebacterium casei LMG S-19264T (=DSM 44701T), isolated from a smear-ripened cheese.</title>
        <authorList>
            <consortium name="US DOE Joint Genome Institute (JGI-PGF)"/>
            <person name="Walter F."/>
            <person name="Albersmeier A."/>
            <person name="Kalinowski J."/>
            <person name="Ruckert C."/>
        </authorList>
    </citation>
    <scope>NUCLEOTIDE SEQUENCE</scope>
    <source>
        <strain evidence="5">CGMCC 4.7679</strain>
    </source>
</reference>
<evidence type="ECO:0000259" key="4">
    <source>
        <dbReference type="PROSITE" id="PS50995"/>
    </source>
</evidence>
<dbReference type="GO" id="GO:0003677">
    <property type="term" value="F:DNA binding"/>
    <property type="evidence" value="ECO:0007669"/>
    <property type="project" value="UniProtKB-KW"/>
</dbReference>
<dbReference type="InterPro" id="IPR036390">
    <property type="entry name" value="WH_DNA-bd_sf"/>
</dbReference>
<keyword evidence="1" id="KW-0805">Transcription regulation</keyword>
<dbReference type="SMART" id="SM00347">
    <property type="entry name" value="HTH_MARR"/>
    <property type="match status" value="1"/>
</dbReference>
<comment type="caution">
    <text evidence="5">The sequence shown here is derived from an EMBL/GenBank/DDBJ whole genome shotgun (WGS) entry which is preliminary data.</text>
</comment>
<evidence type="ECO:0000256" key="1">
    <source>
        <dbReference type="ARBA" id="ARBA00023015"/>
    </source>
</evidence>
<protein>
    <submittedName>
        <fullName evidence="5">MarR family transcriptional regulator</fullName>
    </submittedName>
</protein>
<organism evidence="5 6">
    <name type="scientific">Amycolatopsis bartoniae</name>
    <dbReference type="NCBI Taxonomy" id="941986"/>
    <lineage>
        <taxon>Bacteria</taxon>
        <taxon>Bacillati</taxon>
        <taxon>Actinomycetota</taxon>
        <taxon>Actinomycetes</taxon>
        <taxon>Pseudonocardiales</taxon>
        <taxon>Pseudonocardiaceae</taxon>
        <taxon>Amycolatopsis</taxon>
    </lineage>
</organism>
<dbReference type="PANTHER" id="PTHR42756">
    <property type="entry name" value="TRANSCRIPTIONAL REGULATOR, MARR"/>
    <property type="match status" value="1"/>
</dbReference>
<keyword evidence="3" id="KW-0804">Transcription</keyword>
<keyword evidence="6" id="KW-1185">Reference proteome</keyword>
<dbReference type="PANTHER" id="PTHR42756:SF1">
    <property type="entry name" value="TRANSCRIPTIONAL REPRESSOR OF EMRAB OPERON"/>
    <property type="match status" value="1"/>
</dbReference>
<dbReference type="Pfam" id="PF12802">
    <property type="entry name" value="MarR_2"/>
    <property type="match status" value="1"/>
</dbReference>
<dbReference type="InterPro" id="IPR036388">
    <property type="entry name" value="WH-like_DNA-bd_sf"/>
</dbReference>
<dbReference type="EMBL" id="BNAV01000003">
    <property type="protein sequence ID" value="GHF53404.1"/>
    <property type="molecule type" value="Genomic_DNA"/>
</dbReference>